<reference evidence="8" key="1">
    <citation type="submission" date="2021-09" db="EMBL/GenBank/DDBJ databases">
        <title>Fulvivirga sp. isolated from coastal sediment.</title>
        <authorList>
            <person name="Yu H."/>
        </authorList>
    </citation>
    <scope>NUCLEOTIDE SEQUENCE</scope>
    <source>
        <strain evidence="8">1062</strain>
    </source>
</reference>
<dbReference type="AlphaFoldDB" id="A0A9X1KZR2"/>
<dbReference type="InterPro" id="IPR001902">
    <property type="entry name" value="SLC26A/SulP_fam"/>
</dbReference>
<comment type="subcellular location">
    <subcellularLocation>
        <location evidence="1">Membrane</location>
        <topology evidence="1">Multi-pass membrane protein</topology>
    </subcellularLocation>
</comment>
<evidence type="ECO:0000256" key="5">
    <source>
        <dbReference type="SAM" id="Phobius"/>
    </source>
</evidence>
<feature type="transmembrane region" description="Helical" evidence="5">
    <location>
        <begin position="300"/>
        <end position="321"/>
    </location>
</feature>
<feature type="transmembrane region" description="Helical" evidence="5">
    <location>
        <begin position="167"/>
        <end position="188"/>
    </location>
</feature>
<dbReference type="PANTHER" id="PTHR11814">
    <property type="entry name" value="SULFATE TRANSPORTER"/>
    <property type="match status" value="1"/>
</dbReference>
<dbReference type="EMBL" id="JAIXNE010000003">
    <property type="protein sequence ID" value="MCA6076457.1"/>
    <property type="molecule type" value="Genomic_DNA"/>
</dbReference>
<feature type="transmembrane region" description="Helical" evidence="5">
    <location>
        <begin position="258"/>
        <end position="279"/>
    </location>
</feature>
<dbReference type="Proteomes" id="UP001139409">
    <property type="component" value="Unassembled WGS sequence"/>
</dbReference>
<evidence type="ECO:0000313" key="9">
    <source>
        <dbReference type="EMBL" id="MCA6077585.1"/>
    </source>
</evidence>
<proteinExistence type="predicted"/>
<evidence type="ECO:0000313" key="7">
    <source>
        <dbReference type="EMBL" id="MCA6075280.1"/>
    </source>
</evidence>
<feature type="transmembrane region" description="Helical" evidence="5">
    <location>
        <begin position="115"/>
        <end position="133"/>
    </location>
</feature>
<feature type="transmembrane region" description="Helical" evidence="5">
    <location>
        <begin position="12"/>
        <end position="32"/>
    </location>
</feature>
<sequence length="518" mass="55716">MKTGLFSNLKNDFPSGLVVFLVALPLCLGIALASGAPLFSGLISGIIGGIVIGFFSGSHVSVSGPAAGLTVIVLDAIFSLGSFEAFLAAVVIAGIIQFALGVAQAGIISHYFPSSVIKGMLAAIGLILIMKQIPHAVGWDADYEGDLSFFQADGENTFTEILRATEFIQPGALIICVVCLAILLIWEIPAIRQKMLFKLIPGGLVAVAAGILLNQYFDGNNSDWALHGEHLVTIPVAASTAEFLGQFTFPDFGILTNINVYIAGFTIAIVASLETLLCIEATDKLDPLKRITSTNRELRAQGIGNMVAGLIGGLPMTSVIVRSSANIDAGARSKMSAVIHGVLLLLSIILIPTILNLIPLSALAAILLVVGYKLTKISLFRKMYQLGWKQFVPFIVTVVAILFTDLLQGILIGMGVAIFYILRNVYRSPYRFEEDKDGHRQRITIKLAEEVTFINKGSMLLTLRKLPENSIVTIDGSGTRNIDYDVLEVIENFKETAQYKNIELKLKSVHDNQPGVLG</sequence>
<dbReference type="InterPro" id="IPR011547">
    <property type="entry name" value="SLC26A/SulP_dom"/>
</dbReference>
<evidence type="ECO:0000256" key="4">
    <source>
        <dbReference type="ARBA" id="ARBA00023136"/>
    </source>
</evidence>
<evidence type="ECO:0000313" key="10">
    <source>
        <dbReference type="Proteomes" id="UP001139409"/>
    </source>
</evidence>
<gene>
    <name evidence="7" type="ORF">LDX50_10395</name>
    <name evidence="8" type="ORF">LDX50_16365</name>
    <name evidence="9" type="ORF">LDX50_22085</name>
</gene>
<accession>A0A9X1KZR2</accession>
<evidence type="ECO:0000256" key="1">
    <source>
        <dbReference type="ARBA" id="ARBA00004141"/>
    </source>
</evidence>
<keyword evidence="4 5" id="KW-0472">Membrane</keyword>
<keyword evidence="3 5" id="KW-1133">Transmembrane helix</keyword>
<evidence type="ECO:0000259" key="6">
    <source>
        <dbReference type="Pfam" id="PF00916"/>
    </source>
</evidence>
<feature type="transmembrane region" description="Helical" evidence="5">
    <location>
        <begin position="38"/>
        <end position="55"/>
    </location>
</feature>
<organism evidence="8 10">
    <name type="scientific">Fulvivirga sedimenti</name>
    <dbReference type="NCBI Taxonomy" id="2879465"/>
    <lineage>
        <taxon>Bacteria</taxon>
        <taxon>Pseudomonadati</taxon>
        <taxon>Bacteroidota</taxon>
        <taxon>Cytophagia</taxon>
        <taxon>Cytophagales</taxon>
        <taxon>Fulvivirgaceae</taxon>
        <taxon>Fulvivirga</taxon>
    </lineage>
</organism>
<feature type="transmembrane region" description="Helical" evidence="5">
    <location>
        <begin position="391"/>
        <end position="422"/>
    </location>
</feature>
<feature type="domain" description="SLC26A/SulP transporter" evidence="6">
    <location>
        <begin position="9"/>
        <end position="396"/>
    </location>
</feature>
<dbReference type="GO" id="GO:0016020">
    <property type="term" value="C:membrane"/>
    <property type="evidence" value="ECO:0007669"/>
    <property type="project" value="UniProtKB-SubCell"/>
</dbReference>
<evidence type="ECO:0000256" key="2">
    <source>
        <dbReference type="ARBA" id="ARBA00022692"/>
    </source>
</evidence>
<dbReference type="EMBL" id="JAIXNE010000004">
    <property type="protein sequence ID" value="MCA6077585.1"/>
    <property type="molecule type" value="Genomic_DNA"/>
</dbReference>
<keyword evidence="10" id="KW-1185">Reference proteome</keyword>
<feature type="transmembrane region" description="Helical" evidence="5">
    <location>
        <begin position="195"/>
        <end position="217"/>
    </location>
</feature>
<dbReference type="EMBL" id="JAIXNE010000002">
    <property type="protein sequence ID" value="MCA6075280.1"/>
    <property type="molecule type" value="Genomic_DNA"/>
</dbReference>
<keyword evidence="2 5" id="KW-0812">Transmembrane</keyword>
<dbReference type="Pfam" id="PF00916">
    <property type="entry name" value="Sulfate_transp"/>
    <property type="match status" value="1"/>
</dbReference>
<dbReference type="RefSeq" id="WP_225698383.1">
    <property type="nucleotide sequence ID" value="NZ_JAIXNE010000002.1"/>
</dbReference>
<name>A0A9X1KZR2_9BACT</name>
<evidence type="ECO:0000313" key="8">
    <source>
        <dbReference type="EMBL" id="MCA6076457.1"/>
    </source>
</evidence>
<comment type="caution">
    <text evidence="8">The sequence shown here is derived from an EMBL/GenBank/DDBJ whole genome shotgun (WGS) entry which is preliminary data.</text>
</comment>
<feature type="transmembrane region" description="Helical" evidence="5">
    <location>
        <begin position="341"/>
        <end position="370"/>
    </location>
</feature>
<evidence type="ECO:0000256" key="3">
    <source>
        <dbReference type="ARBA" id="ARBA00022989"/>
    </source>
</evidence>
<dbReference type="GO" id="GO:0055085">
    <property type="term" value="P:transmembrane transport"/>
    <property type="evidence" value="ECO:0007669"/>
    <property type="project" value="InterPro"/>
</dbReference>
<feature type="transmembrane region" description="Helical" evidence="5">
    <location>
        <begin position="86"/>
        <end position="108"/>
    </location>
</feature>
<protein>
    <submittedName>
        <fullName evidence="8">SulP family inorganic anion transporter</fullName>
    </submittedName>
</protein>